<dbReference type="Proteomes" id="UP001447188">
    <property type="component" value="Unassembled WGS sequence"/>
</dbReference>
<reference evidence="2 3" key="1">
    <citation type="submission" date="2024-02" db="EMBL/GenBank/DDBJ databases">
        <title>Discinaceae phylogenomics.</title>
        <authorList>
            <person name="Dirks A.C."/>
            <person name="James T.Y."/>
        </authorList>
    </citation>
    <scope>NUCLEOTIDE SEQUENCE [LARGE SCALE GENOMIC DNA]</scope>
    <source>
        <strain evidence="2 3">ACD0624</strain>
    </source>
</reference>
<feature type="region of interest" description="Disordered" evidence="1">
    <location>
        <begin position="126"/>
        <end position="145"/>
    </location>
</feature>
<feature type="compositionally biased region" description="Polar residues" evidence="1">
    <location>
        <begin position="234"/>
        <end position="249"/>
    </location>
</feature>
<gene>
    <name evidence="2" type="ORF">Q9L58_006520</name>
</gene>
<organism evidence="2 3">
    <name type="scientific">Discina gigas</name>
    <dbReference type="NCBI Taxonomy" id="1032678"/>
    <lineage>
        <taxon>Eukaryota</taxon>
        <taxon>Fungi</taxon>
        <taxon>Dikarya</taxon>
        <taxon>Ascomycota</taxon>
        <taxon>Pezizomycotina</taxon>
        <taxon>Pezizomycetes</taxon>
        <taxon>Pezizales</taxon>
        <taxon>Discinaceae</taxon>
        <taxon>Discina</taxon>
    </lineage>
</organism>
<feature type="compositionally biased region" description="Acidic residues" evidence="1">
    <location>
        <begin position="378"/>
        <end position="391"/>
    </location>
</feature>
<proteinExistence type="predicted"/>
<feature type="compositionally biased region" description="Polar residues" evidence="1">
    <location>
        <begin position="194"/>
        <end position="214"/>
    </location>
</feature>
<evidence type="ECO:0000313" key="3">
    <source>
        <dbReference type="Proteomes" id="UP001447188"/>
    </source>
</evidence>
<comment type="caution">
    <text evidence="2">The sequence shown here is derived from an EMBL/GenBank/DDBJ whole genome shotgun (WGS) entry which is preliminary data.</text>
</comment>
<dbReference type="EMBL" id="JBBBZM010000091">
    <property type="protein sequence ID" value="KAL0634561.1"/>
    <property type="molecule type" value="Genomic_DNA"/>
</dbReference>
<sequence>MRYRWQNLAARSRNVPQGMMSRFHNQIRQTLVLQGFLWPGWDQDWLISSGTSTVRVQDHYEMREIMPDAILRLVNHEQPFLIVEVTTGTEYDETLQKTAWILMNSKGKIRFAIVIVLVRKPAVSVAEENNKSDDGEPDLPDAVADSNKRAYRELSVDSSPSNENKRARTEEPSAPLPGQHKRTRDSITNKEDVTTTSHSSNFGISSSPLSEVSDSTWGDLFPLVPEVGGAGVLPSSSAVVNDPTTRTGMPSSSPNGSRPPPPSPARPNRNAIYSGAYVTVLSTAKTYRHRQVTTPLNLVKFWPKRPGQEDVFSFGWEDMPVSSFPDSMRGRRFTISFASLYRSLDLFVNIGDQGWVENHLGNMPMEFSDEENARSEEGPVEVEVLADEDEV</sequence>
<feature type="compositionally biased region" description="Basic and acidic residues" evidence="1">
    <location>
        <begin position="184"/>
        <end position="193"/>
    </location>
</feature>
<evidence type="ECO:0000256" key="1">
    <source>
        <dbReference type="SAM" id="MobiDB-lite"/>
    </source>
</evidence>
<protein>
    <submittedName>
        <fullName evidence="2">Uncharacterized protein</fullName>
    </submittedName>
</protein>
<feature type="region of interest" description="Disordered" evidence="1">
    <location>
        <begin position="234"/>
        <end position="270"/>
    </location>
</feature>
<name>A0ABR3GFE2_9PEZI</name>
<feature type="region of interest" description="Disordered" evidence="1">
    <location>
        <begin position="152"/>
        <end position="214"/>
    </location>
</feature>
<feature type="region of interest" description="Disordered" evidence="1">
    <location>
        <begin position="369"/>
        <end position="391"/>
    </location>
</feature>
<evidence type="ECO:0000313" key="2">
    <source>
        <dbReference type="EMBL" id="KAL0634561.1"/>
    </source>
</evidence>
<accession>A0ABR3GFE2</accession>
<keyword evidence="3" id="KW-1185">Reference proteome</keyword>